<keyword evidence="3" id="KW-0808">Transferase</keyword>
<proteinExistence type="predicted"/>
<reference evidence="3" key="1">
    <citation type="submission" date="2020-07" db="EMBL/GenBank/DDBJ databases">
        <title>Huge and variable diversity of episymbiotic CPR bacteria and DPANN archaea in groundwater ecosystems.</title>
        <authorList>
            <person name="He C.Y."/>
            <person name="Keren R."/>
            <person name="Whittaker M."/>
            <person name="Farag I.F."/>
            <person name="Doudna J."/>
            <person name="Cate J.H.D."/>
            <person name="Banfield J.F."/>
        </authorList>
    </citation>
    <scope>NUCLEOTIDE SEQUENCE</scope>
    <source>
        <strain evidence="3">NC_groundwater_973_Pr1_S-0.2um_54_13</strain>
    </source>
</reference>
<dbReference type="Proteomes" id="UP000753196">
    <property type="component" value="Unassembled WGS sequence"/>
</dbReference>
<feature type="domain" description="C-methyltransferase" evidence="2">
    <location>
        <begin position="255"/>
        <end position="412"/>
    </location>
</feature>
<accession>A0A932VQP8</accession>
<dbReference type="PANTHER" id="PTHR43861">
    <property type="entry name" value="TRANS-ACONITATE 2-METHYLTRANSFERASE-RELATED"/>
    <property type="match status" value="1"/>
</dbReference>
<keyword evidence="3" id="KW-0489">Methyltransferase</keyword>
<dbReference type="AlphaFoldDB" id="A0A932VQP8"/>
<dbReference type="EMBL" id="JACQCR010000001">
    <property type="protein sequence ID" value="MBI3630720.1"/>
    <property type="molecule type" value="Genomic_DNA"/>
</dbReference>
<evidence type="ECO:0000313" key="4">
    <source>
        <dbReference type="Proteomes" id="UP000753196"/>
    </source>
</evidence>
<dbReference type="InterPro" id="IPR029063">
    <property type="entry name" value="SAM-dependent_MTases_sf"/>
</dbReference>
<dbReference type="PANTHER" id="PTHR43861:SF5">
    <property type="entry name" value="BLL5978 PROTEIN"/>
    <property type="match status" value="1"/>
</dbReference>
<gene>
    <name evidence="3" type="ORF">HY221_00035</name>
</gene>
<feature type="domain" description="Methyltransferase putative zinc binding" evidence="1">
    <location>
        <begin position="14"/>
        <end position="75"/>
    </location>
</feature>
<organism evidence="3 4">
    <name type="scientific">Candidatus Sungiibacteriota bacterium</name>
    <dbReference type="NCBI Taxonomy" id="2750080"/>
    <lineage>
        <taxon>Bacteria</taxon>
        <taxon>Candidatus Sungiibacteriota</taxon>
    </lineage>
</organism>
<evidence type="ECO:0000259" key="2">
    <source>
        <dbReference type="Pfam" id="PF08484"/>
    </source>
</evidence>
<dbReference type="InterPro" id="IPR013630">
    <property type="entry name" value="Methyltransf_Zn-bd_dom_put"/>
</dbReference>
<dbReference type="InterPro" id="IPR013691">
    <property type="entry name" value="MeTrfase_14"/>
</dbReference>
<sequence length="417" mass="45908">MMRERLLMIRNAACRACKGQAMARFLSLGPQPPANAFLRKEELDKPEMAFPLDVYFCSGCSLVQLCDIVSPDLLFRNYVYVSSTSPSFVAHFRGFAQEIAARFSLTPASLAVDIGSNDGILLKPFRELGVRVLGVDPADKIAAAATADGIETLPHFFTPALAESILCDKRHASVITGTNVFAHVNDLDELLGGVKILLEPEGVFIVEVPYLVDFLDKNLFDTVYHEHLSYFSVSSLHALFGRLGMRIFDVEKVGSHGGSLRVFVARKEAGRQTSQAVGRFMESERSRGLDSLPVYGEFACRVEHNRAALKGLLRDLKSSGKKIAGYGAPAKGNTLLNYFGIGPETLDYIVDDSAWKQGLYTPGVHIPVVRAEQLHSRRPDYVLILAWNFADPIMKNLAWFSGLGGKFIIPVPEARII</sequence>
<dbReference type="Pfam" id="PF08484">
    <property type="entry name" value="Methyltransf_14"/>
    <property type="match status" value="1"/>
</dbReference>
<protein>
    <submittedName>
        <fullName evidence="3">Class I SAM-dependent methyltransferase</fullName>
    </submittedName>
</protein>
<dbReference type="InterPro" id="IPR038576">
    <property type="entry name" value="Methyltransf_Zn-bd_dom_put_sf"/>
</dbReference>
<comment type="caution">
    <text evidence="3">The sequence shown here is derived from an EMBL/GenBank/DDBJ whole genome shotgun (WGS) entry which is preliminary data.</text>
</comment>
<evidence type="ECO:0000313" key="3">
    <source>
        <dbReference type="EMBL" id="MBI3630720.1"/>
    </source>
</evidence>
<dbReference type="Gene3D" id="6.10.250.3100">
    <property type="match status" value="1"/>
</dbReference>
<dbReference type="Pfam" id="PF13489">
    <property type="entry name" value="Methyltransf_23"/>
    <property type="match status" value="1"/>
</dbReference>
<dbReference type="Gene3D" id="6.20.50.110">
    <property type="entry name" value="Methyltransferase, zinc-binding domain"/>
    <property type="match status" value="1"/>
</dbReference>
<dbReference type="GO" id="GO:0032259">
    <property type="term" value="P:methylation"/>
    <property type="evidence" value="ECO:0007669"/>
    <property type="project" value="UniProtKB-KW"/>
</dbReference>
<dbReference type="Gene3D" id="3.40.50.720">
    <property type="entry name" value="NAD(P)-binding Rossmann-like Domain"/>
    <property type="match status" value="1"/>
</dbReference>
<dbReference type="SUPFAM" id="SSF53335">
    <property type="entry name" value="S-adenosyl-L-methionine-dependent methyltransferases"/>
    <property type="match status" value="1"/>
</dbReference>
<name>A0A932VQP8_9BACT</name>
<evidence type="ECO:0000259" key="1">
    <source>
        <dbReference type="Pfam" id="PF08421"/>
    </source>
</evidence>
<dbReference type="Gene3D" id="3.40.50.150">
    <property type="entry name" value="Vaccinia Virus protein VP39"/>
    <property type="match status" value="1"/>
</dbReference>
<dbReference type="GO" id="GO:0008168">
    <property type="term" value="F:methyltransferase activity"/>
    <property type="evidence" value="ECO:0007669"/>
    <property type="project" value="UniProtKB-KW"/>
</dbReference>
<dbReference type="Pfam" id="PF08421">
    <property type="entry name" value="Methyltransf_13"/>
    <property type="match status" value="1"/>
</dbReference>